<dbReference type="CDD" id="cd07500">
    <property type="entry name" value="HAD_PSP"/>
    <property type="match status" value="1"/>
</dbReference>
<keyword evidence="10" id="KW-0718">Serine biosynthesis</keyword>
<dbReference type="GO" id="GO:0036424">
    <property type="term" value="F:L-phosphoserine phosphatase activity"/>
    <property type="evidence" value="ECO:0007669"/>
    <property type="project" value="InterPro"/>
</dbReference>
<dbReference type="EC" id="3.1.3.3" evidence="4"/>
<dbReference type="InterPro" id="IPR004469">
    <property type="entry name" value="PSP"/>
</dbReference>
<evidence type="ECO:0000256" key="11">
    <source>
        <dbReference type="ARBA" id="ARBA00031693"/>
    </source>
</evidence>
<dbReference type="GO" id="GO:0005737">
    <property type="term" value="C:cytoplasm"/>
    <property type="evidence" value="ECO:0007669"/>
    <property type="project" value="TreeGrafter"/>
</dbReference>
<evidence type="ECO:0000256" key="9">
    <source>
        <dbReference type="ARBA" id="ARBA00022842"/>
    </source>
</evidence>
<dbReference type="GO" id="GO:0006564">
    <property type="term" value="P:L-serine biosynthetic process"/>
    <property type="evidence" value="ECO:0007669"/>
    <property type="project" value="UniProtKB-KW"/>
</dbReference>
<name>A0A432XRL9_9GAMM</name>
<dbReference type="Gene3D" id="3.40.50.1000">
    <property type="entry name" value="HAD superfamily/HAD-like"/>
    <property type="match status" value="1"/>
</dbReference>
<dbReference type="PANTHER" id="PTHR43344:SF2">
    <property type="entry name" value="PHOSPHOSERINE PHOSPHATASE"/>
    <property type="match status" value="1"/>
</dbReference>
<evidence type="ECO:0000256" key="13">
    <source>
        <dbReference type="ARBA" id="ARBA00048523"/>
    </source>
</evidence>
<dbReference type="SFLD" id="SFLDG01137">
    <property type="entry name" value="C1.6.1:_Phosphoserine_Phosphat"/>
    <property type="match status" value="1"/>
</dbReference>
<evidence type="ECO:0000256" key="8">
    <source>
        <dbReference type="ARBA" id="ARBA00022801"/>
    </source>
</evidence>
<dbReference type="PANTHER" id="PTHR43344">
    <property type="entry name" value="PHOSPHOSERINE PHOSPHATASE"/>
    <property type="match status" value="1"/>
</dbReference>
<evidence type="ECO:0000313" key="15">
    <source>
        <dbReference type="EMBL" id="RUO51358.1"/>
    </source>
</evidence>
<evidence type="ECO:0000256" key="6">
    <source>
        <dbReference type="ARBA" id="ARBA00022605"/>
    </source>
</evidence>
<gene>
    <name evidence="15" type="primary">serB</name>
    <name evidence="15" type="ORF">CWI69_11775</name>
</gene>
<reference evidence="16" key="1">
    <citation type="journal article" date="2018" name="Front. Microbiol.">
        <title>Genome-Based Analysis Reveals the Taxonomy and Diversity of the Family Idiomarinaceae.</title>
        <authorList>
            <person name="Liu Y."/>
            <person name="Lai Q."/>
            <person name="Shao Z."/>
        </authorList>
    </citation>
    <scope>NUCLEOTIDE SEQUENCE [LARGE SCALE GENOMIC DNA]</scope>
    <source>
        <strain evidence="16">BH195</strain>
    </source>
</reference>
<comment type="catalytic activity">
    <reaction evidence="13">
        <text>O-phospho-D-serine + H2O = D-serine + phosphate</text>
        <dbReference type="Rhea" id="RHEA:24873"/>
        <dbReference type="ChEBI" id="CHEBI:15377"/>
        <dbReference type="ChEBI" id="CHEBI:35247"/>
        <dbReference type="ChEBI" id="CHEBI:43474"/>
        <dbReference type="ChEBI" id="CHEBI:58680"/>
        <dbReference type="EC" id="3.1.3.3"/>
    </reaction>
</comment>
<keyword evidence="9" id="KW-0460">Magnesium</keyword>
<evidence type="ECO:0000313" key="16">
    <source>
        <dbReference type="Proteomes" id="UP000287198"/>
    </source>
</evidence>
<evidence type="ECO:0000256" key="4">
    <source>
        <dbReference type="ARBA" id="ARBA00012640"/>
    </source>
</evidence>
<accession>A0A432XRL9</accession>
<dbReference type="InterPro" id="IPR050582">
    <property type="entry name" value="HAD-like_SerB"/>
</dbReference>
<dbReference type="SFLD" id="SFLDF00029">
    <property type="entry name" value="phosphoserine_phosphatase"/>
    <property type="match status" value="1"/>
</dbReference>
<dbReference type="NCBIfam" id="TIGR00338">
    <property type="entry name" value="serB"/>
    <property type="match status" value="1"/>
</dbReference>
<proteinExistence type="inferred from homology"/>
<dbReference type="Proteomes" id="UP000287198">
    <property type="component" value="Unassembled WGS sequence"/>
</dbReference>
<protein>
    <recommendedName>
        <fullName evidence="5">Phosphoserine phosphatase</fullName>
        <ecNumber evidence="4">3.1.3.3</ecNumber>
    </recommendedName>
    <alternativeName>
        <fullName evidence="11">O-phosphoserine phosphohydrolase</fullName>
    </alternativeName>
</protein>
<dbReference type="InterPro" id="IPR023214">
    <property type="entry name" value="HAD_sf"/>
</dbReference>
<keyword evidence="7" id="KW-0479">Metal-binding</keyword>
<dbReference type="InterPro" id="IPR036412">
    <property type="entry name" value="HAD-like_sf"/>
</dbReference>
<comment type="caution">
    <text evidence="15">The sequence shown here is derived from an EMBL/GenBank/DDBJ whole genome shotgun (WGS) entry which is preliminary data.</text>
</comment>
<feature type="active site" description="Proton donor" evidence="14">
    <location>
        <position position="15"/>
    </location>
</feature>
<evidence type="ECO:0000256" key="2">
    <source>
        <dbReference type="ARBA" id="ARBA00005135"/>
    </source>
</evidence>
<evidence type="ECO:0000256" key="12">
    <source>
        <dbReference type="ARBA" id="ARBA00048138"/>
    </source>
</evidence>
<dbReference type="GO" id="GO:0000287">
    <property type="term" value="F:magnesium ion binding"/>
    <property type="evidence" value="ECO:0007669"/>
    <property type="project" value="TreeGrafter"/>
</dbReference>
<comment type="similarity">
    <text evidence="3">Belongs to the HAD-like hydrolase superfamily. SerB family.</text>
</comment>
<keyword evidence="8" id="KW-0378">Hydrolase</keyword>
<evidence type="ECO:0000256" key="5">
    <source>
        <dbReference type="ARBA" id="ARBA00015196"/>
    </source>
</evidence>
<organism evidence="15 16">
    <name type="scientific">Pseudidiomarina halophila</name>
    <dbReference type="NCBI Taxonomy" id="1449799"/>
    <lineage>
        <taxon>Bacteria</taxon>
        <taxon>Pseudomonadati</taxon>
        <taxon>Pseudomonadota</taxon>
        <taxon>Gammaproteobacteria</taxon>
        <taxon>Alteromonadales</taxon>
        <taxon>Idiomarinaceae</taxon>
        <taxon>Pseudidiomarina</taxon>
    </lineage>
</organism>
<dbReference type="RefSeq" id="WP_126764529.1">
    <property type="nucleotide sequence ID" value="NZ_JBHLTZ010000002.1"/>
</dbReference>
<dbReference type="SFLD" id="SFLDG01136">
    <property type="entry name" value="C1.6:_Phosphoserine_Phosphatas"/>
    <property type="match status" value="1"/>
</dbReference>
<dbReference type="OrthoDB" id="9792539at2"/>
<dbReference type="EMBL" id="PIPW01000005">
    <property type="protein sequence ID" value="RUO51358.1"/>
    <property type="molecule type" value="Genomic_DNA"/>
</dbReference>
<evidence type="ECO:0000256" key="1">
    <source>
        <dbReference type="ARBA" id="ARBA00001946"/>
    </source>
</evidence>
<sequence>MVNIDAPGIVLFDMDSTLITIECIDELAALVGQKEQVSAVTEAAMRGELDFAASLRARVALLKGVNEQQLQQLLAPIPFSRGAEALVRWLHQRGWRAAVVSGGFTWFSEKIAAALQLDAHKANELQWRDGLLTGQVIEPVVDAQSKADYLRTLATRWQIPMTNTIAVGDGANDRDMLEAAGMGVAYCAKPALREVADWCIEQPDLMQLADYLAALNETN</sequence>
<keyword evidence="6" id="KW-0028">Amino-acid biosynthesis</keyword>
<dbReference type="SUPFAM" id="SSF56784">
    <property type="entry name" value="HAD-like"/>
    <property type="match status" value="1"/>
</dbReference>
<comment type="catalytic activity">
    <reaction evidence="12">
        <text>O-phospho-L-serine + H2O = L-serine + phosphate</text>
        <dbReference type="Rhea" id="RHEA:21208"/>
        <dbReference type="ChEBI" id="CHEBI:15377"/>
        <dbReference type="ChEBI" id="CHEBI:33384"/>
        <dbReference type="ChEBI" id="CHEBI:43474"/>
        <dbReference type="ChEBI" id="CHEBI:57524"/>
        <dbReference type="EC" id="3.1.3.3"/>
    </reaction>
</comment>
<dbReference type="Pfam" id="PF12710">
    <property type="entry name" value="HAD"/>
    <property type="match status" value="1"/>
</dbReference>
<dbReference type="UniPathway" id="UPA00135">
    <property type="reaction ID" value="UER00198"/>
</dbReference>
<evidence type="ECO:0000256" key="3">
    <source>
        <dbReference type="ARBA" id="ARBA00009184"/>
    </source>
</evidence>
<evidence type="ECO:0000256" key="10">
    <source>
        <dbReference type="ARBA" id="ARBA00023299"/>
    </source>
</evidence>
<comment type="cofactor">
    <cofactor evidence="1">
        <name>Mg(2+)</name>
        <dbReference type="ChEBI" id="CHEBI:18420"/>
    </cofactor>
</comment>
<feature type="active site" description="Nucleophile" evidence="14">
    <location>
        <position position="13"/>
    </location>
</feature>
<dbReference type="AlphaFoldDB" id="A0A432XRL9"/>
<evidence type="ECO:0000256" key="7">
    <source>
        <dbReference type="ARBA" id="ARBA00022723"/>
    </source>
</evidence>
<dbReference type="SFLD" id="SFLDS00003">
    <property type="entry name" value="Haloacid_Dehalogenase"/>
    <property type="match status" value="1"/>
</dbReference>
<evidence type="ECO:0000256" key="14">
    <source>
        <dbReference type="PIRSR" id="PIRSR604469-1"/>
    </source>
</evidence>
<comment type="pathway">
    <text evidence="2">Amino-acid biosynthesis; L-serine biosynthesis; L-serine from 3-phospho-D-glycerate: step 3/3.</text>
</comment>
<keyword evidence="16" id="KW-1185">Reference proteome</keyword>
<dbReference type="NCBIfam" id="TIGR01488">
    <property type="entry name" value="HAD-SF-IB"/>
    <property type="match status" value="1"/>
</dbReference>